<dbReference type="EMBL" id="LIZT01000011">
    <property type="protein sequence ID" value="KPJ50852.1"/>
    <property type="molecule type" value="Genomic_DNA"/>
</dbReference>
<reference evidence="2 3" key="1">
    <citation type="journal article" date="2015" name="Microbiome">
        <title>Genomic resolution of linkages in carbon, nitrogen, and sulfur cycling among widespread estuary sediment bacteria.</title>
        <authorList>
            <person name="Baker B.J."/>
            <person name="Lazar C.S."/>
            <person name="Teske A.P."/>
            <person name="Dick G.J."/>
        </authorList>
    </citation>
    <scope>NUCLEOTIDE SEQUENCE [LARGE SCALE GENOMIC DNA]</scope>
    <source>
        <strain evidence="2">DG_26</strain>
    </source>
</reference>
<dbReference type="PANTHER" id="PTHR34988">
    <property type="entry name" value="PROTEIN, PUTATIVE-RELATED"/>
    <property type="match status" value="1"/>
</dbReference>
<dbReference type="Proteomes" id="UP000051124">
    <property type="component" value="Unassembled WGS sequence"/>
</dbReference>
<dbReference type="CDD" id="cd11378">
    <property type="entry name" value="DUF296"/>
    <property type="match status" value="1"/>
</dbReference>
<dbReference type="AlphaFoldDB" id="A0A0S7WL10"/>
<dbReference type="PANTHER" id="PTHR34988:SF1">
    <property type="entry name" value="DNA-BINDING PROTEIN"/>
    <property type="match status" value="1"/>
</dbReference>
<comment type="caution">
    <text evidence="2">The sequence shown here is derived from an EMBL/GenBank/DDBJ whole genome shotgun (WGS) entry which is preliminary data.</text>
</comment>
<sequence>MNSIEDHLLVIKLKDGEDFFEGLRQELKKHGIQSGLIVSGIGMLRELTTGYFVGKGEYEKTRVAEPVELTSMQGNIATSADETVLHIHVTGATCEGKLVGGHLISGTVNVVNEIVLVKLDRTKLERRLSEKTGLLELFVLNR</sequence>
<dbReference type="PROSITE" id="PS51742">
    <property type="entry name" value="PPC"/>
    <property type="match status" value="1"/>
</dbReference>
<dbReference type="InterPro" id="IPR005175">
    <property type="entry name" value="PPC_dom"/>
</dbReference>
<evidence type="ECO:0000259" key="1">
    <source>
        <dbReference type="PROSITE" id="PS51742"/>
    </source>
</evidence>
<gene>
    <name evidence="2" type="ORF">AMJ40_01705</name>
</gene>
<feature type="domain" description="PPC" evidence="1">
    <location>
        <begin position="1"/>
        <end position="140"/>
    </location>
</feature>
<dbReference type="SUPFAM" id="SSF117856">
    <property type="entry name" value="AF0104/ALDC/Ptd012-like"/>
    <property type="match status" value="1"/>
</dbReference>
<dbReference type="Gene3D" id="3.30.1330.80">
    <property type="entry name" value="Hypothetical protein, similar to alpha- acetolactate decarboxylase, domain 2"/>
    <property type="match status" value="1"/>
</dbReference>
<name>A0A0S7WL10_UNCT6</name>
<evidence type="ECO:0000313" key="2">
    <source>
        <dbReference type="EMBL" id="KPJ50852.1"/>
    </source>
</evidence>
<dbReference type="Pfam" id="PF03479">
    <property type="entry name" value="PCC"/>
    <property type="match status" value="1"/>
</dbReference>
<evidence type="ECO:0000313" key="3">
    <source>
        <dbReference type="Proteomes" id="UP000051124"/>
    </source>
</evidence>
<proteinExistence type="predicted"/>
<organism evidence="2 3">
    <name type="scientific">candidate division TA06 bacterium DG_26</name>
    <dbReference type="NCBI Taxonomy" id="1703771"/>
    <lineage>
        <taxon>Bacteria</taxon>
        <taxon>Bacteria division TA06</taxon>
    </lineage>
</organism>
<accession>A0A0S7WL10</accession>
<protein>
    <recommendedName>
        <fullName evidence="1">PPC domain-containing protein</fullName>
    </recommendedName>
</protein>